<dbReference type="CDD" id="cd00090">
    <property type="entry name" value="HTH_ARSR"/>
    <property type="match status" value="1"/>
</dbReference>
<gene>
    <name evidence="5" type="ORF">ENI96_02100</name>
</gene>
<dbReference type="GO" id="GO:0003700">
    <property type="term" value="F:DNA-binding transcription factor activity"/>
    <property type="evidence" value="ECO:0007669"/>
    <property type="project" value="InterPro"/>
</dbReference>
<evidence type="ECO:0000256" key="3">
    <source>
        <dbReference type="ARBA" id="ARBA00023163"/>
    </source>
</evidence>
<dbReference type="InterPro" id="IPR036388">
    <property type="entry name" value="WH-like_DNA-bd_sf"/>
</dbReference>
<sequence length="98" mass="10677">MESETIANRLAELGHVTRLAIFRHLVRCGPDGCPVGELQKTLGIPASTLSHHLSRLVSVGLVQQRRDGRTLYCIPVYPALDQVVDYLTRECCAGSCSG</sequence>
<dbReference type="EMBL" id="DRKP01000023">
    <property type="protein sequence ID" value="HEB95208.1"/>
    <property type="molecule type" value="Genomic_DNA"/>
</dbReference>
<evidence type="ECO:0000313" key="5">
    <source>
        <dbReference type="EMBL" id="HEB95208.1"/>
    </source>
</evidence>
<dbReference type="SUPFAM" id="SSF46785">
    <property type="entry name" value="Winged helix' DNA-binding domain"/>
    <property type="match status" value="1"/>
</dbReference>
<comment type="caution">
    <text evidence="5">The sequence shown here is derived from an EMBL/GenBank/DDBJ whole genome shotgun (WGS) entry which is preliminary data.</text>
</comment>
<dbReference type="Pfam" id="PF12840">
    <property type="entry name" value="HTH_20"/>
    <property type="match status" value="1"/>
</dbReference>
<dbReference type="InterPro" id="IPR001845">
    <property type="entry name" value="HTH_ArsR_DNA-bd_dom"/>
</dbReference>
<keyword evidence="1" id="KW-0805">Transcription regulation</keyword>
<dbReference type="InterPro" id="IPR011991">
    <property type="entry name" value="ArsR-like_HTH"/>
</dbReference>
<accession>A0A831W427</accession>
<dbReference type="InterPro" id="IPR036390">
    <property type="entry name" value="WH_DNA-bd_sf"/>
</dbReference>
<dbReference type="NCBIfam" id="NF033788">
    <property type="entry name" value="HTH_metalloreg"/>
    <property type="match status" value="1"/>
</dbReference>
<dbReference type="Gene3D" id="1.10.10.10">
    <property type="entry name" value="Winged helix-like DNA-binding domain superfamily/Winged helix DNA-binding domain"/>
    <property type="match status" value="1"/>
</dbReference>
<dbReference type="InterPro" id="IPR051011">
    <property type="entry name" value="Metal_resp_trans_reg"/>
</dbReference>
<dbReference type="PANTHER" id="PTHR43132:SF2">
    <property type="entry name" value="ARSENICAL RESISTANCE OPERON REPRESSOR ARSR-RELATED"/>
    <property type="match status" value="1"/>
</dbReference>
<feature type="domain" description="HTH arsR-type" evidence="4">
    <location>
        <begin position="1"/>
        <end position="95"/>
    </location>
</feature>
<evidence type="ECO:0000256" key="1">
    <source>
        <dbReference type="ARBA" id="ARBA00023015"/>
    </source>
</evidence>
<dbReference type="PANTHER" id="PTHR43132">
    <property type="entry name" value="ARSENICAL RESISTANCE OPERON REPRESSOR ARSR-RELATED"/>
    <property type="match status" value="1"/>
</dbReference>
<dbReference type="PROSITE" id="PS50987">
    <property type="entry name" value="HTH_ARSR_2"/>
    <property type="match status" value="1"/>
</dbReference>
<dbReference type="GO" id="GO:0003677">
    <property type="term" value="F:DNA binding"/>
    <property type="evidence" value="ECO:0007669"/>
    <property type="project" value="UniProtKB-KW"/>
</dbReference>
<dbReference type="Proteomes" id="UP000886251">
    <property type="component" value="Unassembled WGS sequence"/>
</dbReference>
<evidence type="ECO:0000259" key="4">
    <source>
        <dbReference type="PROSITE" id="PS50987"/>
    </source>
</evidence>
<protein>
    <submittedName>
        <fullName evidence="5">ArsR family transcriptional regulator</fullName>
    </submittedName>
</protein>
<evidence type="ECO:0000256" key="2">
    <source>
        <dbReference type="ARBA" id="ARBA00023125"/>
    </source>
</evidence>
<keyword evidence="3" id="KW-0804">Transcription</keyword>
<name>A0A831W427_9GAMM</name>
<organism evidence="5">
    <name type="scientific">Sedimenticola thiotaurini</name>
    <dbReference type="NCBI Taxonomy" id="1543721"/>
    <lineage>
        <taxon>Bacteria</taxon>
        <taxon>Pseudomonadati</taxon>
        <taxon>Pseudomonadota</taxon>
        <taxon>Gammaproteobacteria</taxon>
        <taxon>Chromatiales</taxon>
        <taxon>Sedimenticolaceae</taxon>
        <taxon>Sedimenticola</taxon>
    </lineage>
</organism>
<dbReference type="AlphaFoldDB" id="A0A831W427"/>
<reference evidence="5" key="1">
    <citation type="journal article" date="2020" name="mSystems">
        <title>Genome- and Community-Level Interaction Insights into Carbon Utilization and Element Cycling Functions of Hydrothermarchaeota in Hydrothermal Sediment.</title>
        <authorList>
            <person name="Zhou Z."/>
            <person name="Liu Y."/>
            <person name="Xu W."/>
            <person name="Pan J."/>
            <person name="Luo Z.H."/>
            <person name="Li M."/>
        </authorList>
    </citation>
    <scope>NUCLEOTIDE SEQUENCE [LARGE SCALE GENOMIC DNA]</scope>
    <source>
        <strain evidence="5">HyVt-443</strain>
    </source>
</reference>
<dbReference type="SMART" id="SM00418">
    <property type="entry name" value="HTH_ARSR"/>
    <property type="match status" value="1"/>
</dbReference>
<proteinExistence type="predicted"/>
<keyword evidence="2" id="KW-0238">DNA-binding</keyword>